<evidence type="ECO:0000313" key="6">
    <source>
        <dbReference type="Proteomes" id="UP001146120"/>
    </source>
</evidence>
<dbReference type="EMBL" id="DAKRPA010000349">
    <property type="protein sequence ID" value="DAZ93063.1"/>
    <property type="molecule type" value="Genomic_DNA"/>
</dbReference>
<dbReference type="GO" id="GO:0003697">
    <property type="term" value="F:single-stranded DNA binding"/>
    <property type="evidence" value="ECO:0007669"/>
    <property type="project" value="InterPro"/>
</dbReference>
<dbReference type="SMART" id="SM00731">
    <property type="entry name" value="SprT"/>
    <property type="match status" value="1"/>
</dbReference>
<feature type="domain" description="SprT-like" evidence="4">
    <location>
        <begin position="5"/>
        <end position="174"/>
    </location>
</feature>
<dbReference type="InterPro" id="IPR006640">
    <property type="entry name" value="SprT-like_domain"/>
</dbReference>
<dbReference type="Pfam" id="PF22934">
    <property type="entry name" value="SPRTN_ZBD"/>
    <property type="match status" value="1"/>
</dbReference>
<protein>
    <recommendedName>
        <fullName evidence="4">SprT-like domain-containing protein</fullName>
    </recommendedName>
</protein>
<gene>
    <name evidence="5" type="ORF">N0F65_009737</name>
</gene>
<reference evidence="5" key="1">
    <citation type="submission" date="2022-11" db="EMBL/GenBank/DDBJ databases">
        <authorList>
            <person name="Morgan W.R."/>
            <person name="Tartar A."/>
        </authorList>
    </citation>
    <scope>NUCLEOTIDE SEQUENCE</scope>
    <source>
        <strain evidence="5">ARSEF 373</strain>
    </source>
</reference>
<proteinExistence type="predicted"/>
<sequence length="348" mass="38768">MNPNPDIHALFLEYNDMFFDGKLCGCEVKWSSRMTLCAGICSFQPRSGFCSIRLSAPLLKLRPRSDLINTLLHEMIHAFVFVSSPVRDHDDHGPIFQSHMTRINAVARTNITVFHTFHQEVDSYRLHWWQCDGKCRSQRPYFGLVKRSMNRAPGPSDRWWADHQKNCGGTYTKIKEPPGYKKKGEKKNGKQKQKEKQKAKTDSGATPSVREFFPVIIPSSDEDEDKDDAASDNPTNKKRKRTPDITKPPTATAIPPNDGGTSHGQLSIPAGGTVVVVSRDDGEPEFLLVGDISALLQTAPKRPPREALDSTSVVDLTVADDDIEHTPTPQIANSRPAAAPTEIIEIDE</sequence>
<name>A0AAV2YGN3_9STRA</name>
<organism evidence="5 6">
    <name type="scientific">Lagenidium giganteum</name>
    <dbReference type="NCBI Taxonomy" id="4803"/>
    <lineage>
        <taxon>Eukaryota</taxon>
        <taxon>Sar</taxon>
        <taxon>Stramenopiles</taxon>
        <taxon>Oomycota</taxon>
        <taxon>Peronosporomycetes</taxon>
        <taxon>Pythiales</taxon>
        <taxon>Pythiaceae</taxon>
    </lineage>
</organism>
<dbReference type="AlphaFoldDB" id="A0AAV2YGN3"/>
<dbReference type="GO" id="GO:0004222">
    <property type="term" value="F:metalloendopeptidase activity"/>
    <property type="evidence" value="ECO:0007669"/>
    <property type="project" value="InterPro"/>
</dbReference>
<feature type="region of interest" description="Disordered" evidence="3">
    <location>
        <begin position="170"/>
        <end position="268"/>
    </location>
</feature>
<dbReference type="InterPro" id="IPR055220">
    <property type="entry name" value="SPRTN_ZBD"/>
</dbReference>
<reference evidence="5" key="2">
    <citation type="journal article" date="2023" name="Microbiol Resour">
        <title>Decontamination and Annotation of the Draft Genome Sequence of the Oomycete Lagenidium giganteum ARSEF 373.</title>
        <authorList>
            <person name="Morgan W.R."/>
            <person name="Tartar A."/>
        </authorList>
    </citation>
    <scope>NUCLEOTIDE SEQUENCE</scope>
    <source>
        <strain evidence="5">ARSEF 373</strain>
    </source>
</reference>
<evidence type="ECO:0000256" key="1">
    <source>
        <dbReference type="ARBA" id="ARBA00004123"/>
    </source>
</evidence>
<feature type="compositionally biased region" description="Low complexity" evidence="3">
    <location>
        <begin position="245"/>
        <end position="256"/>
    </location>
</feature>
<keyword evidence="2" id="KW-0539">Nucleus</keyword>
<comment type="subcellular location">
    <subcellularLocation>
        <location evidence="1">Nucleus</location>
    </subcellularLocation>
</comment>
<evidence type="ECO:0000259" key="4">
    <source>
        <dbReference type="SMART" id="SM00731"/>
    </source>
</evidence>
<dbReference type="PANTHER" id="PTHR21220">
    <property type="entry name" value="DNA-DEPENDENT METALLOPROTEASE SPRTN"/>
    <property type="match status" value="1"/>
</dbReference>
<evidence type="ECO:0000313" key="5">
    <source>
        <dbReference type="EMBL" id="DAZ93063.1"/>
    </source>
</evidence>
<feature type="compositionally biased region" description="Basic and acidic residues" evidence="3">
    <location>
        <begin position="186"/>
        <end position="201"/>
    </location>
</feature>
<comment type="caution">
    <text evidence="5">The sequence shown here is derived from an EMBL/GenBank/DDBJ whole genome shotgun (WGS) entry which is preliminary data.</text>
</comment>
<dbReference type="GO" id="GO:0006974">
    <property type="term" value="P:DNA damage response"/>
    <property type="evidence" value="ECO:0007669"/>
    <property type="project" value="InterPro"/>
</dbReference>
<dbReference type="Pfam" id="PF10263">
    <property type="entry name" value="SprT-like"/>
    <property type="match status" value="1"/>
</dbReference>
<evidence type="ECO:0000256" key="3">
    <source>
        <dbReference type="SAM" id="MobiDB-lite"/>
    </source>
</evidence>
<dbReference type="GO" id="GO:0005634">
    <property type="term" value="C:nucleus"/>
    <property type="evidence" value="ECO:0007669"/>
    <property type="project" value="UniProtKB-SubCell"/>
</dbReference>
<accession>A0AAV2YGN3</accession>
<evidence type="ECO:0000256" key="2">
    <source>
        <dbReference type="ARBA" id="ARBA00023242"/>
    </source>
</evidence>
<dbReference type="GO" id="GO:0031593">
    <property type="term" value="F:polyubiquitin modification-dependent protein binding"/>
    <property type="evidence" value="ECO:0007669"/>
    <property type="project" value="TreeGrafter"/>
</dbReference>
<dbReference type="InterPro" id="IPR044245">
    <property type="entry name" value="Spartan"/>
</dbReference>
<keyword evidence="6" id="KW-1185">Reference proteome</keyword>
<dbReference type="Proteomes" id="UP001146120">
    <property type="component" value="Unassembled WGS sequence"/>
</dbReference>
<dbReference type="PANTHER" id="PTHR21220:SF0">
    <property type="entry name" value="DNA-DEPENDENT METALLOPROTEASE SPRTN"/>
    <property type="match status" value="1"/>
</dbReference>